<proteinExistence type="predicted"/>
<evidence type="ECO:0000313" key="3">
    <source>
        <dbReference type="Proteomes" id="UP000037122"/>
    </source>
</evidence>
<accession>A0A0L0P8V8</accession>
<comment type="caution">
    <text evidence="2">The sequence shown here is derived from an EMBL/GenBank/DDBJ whole genome shotgun (WGS) entry which is preliminary data.</text>
</comment>
<keyword evidence="1" id="KW-0812">Transmembrane</keyword>
<gene>
    <name evidence="2" type="ORF">QG37_00143</name>
</gene>
<dbReference type="AlphaFoldDB" id="A0A0L0P8V8"/>
<feature type="transmembrane region" description="Helical" evidence="1">
    <location>
        <begin position="59"/>
        <end position="80"/>
    </location>
</feature>
<protein>
    <submittedName>
        <fullName evidence="2">Uncharacterized protein</fullName>
    </submittedName>
</protein>
<dbReference type="Proteomes" id="UP000037122">
    <property type="component" value="Unassembled WGS sequence"/>
</dbReference>
<dbReference type="VEuPathDB" id="FungiDB:QG37_00143"/>
<reference evidence="3" key="1">
    <citation type="journal article" date="2015" name="BMC Genomics">
        <title>Draft genome of a commonly misdiagnosed multidrug resistant pathogen Candida auris.</title>
        <authorList>
            <person name="Chatterjee S."/>
            <person name="Alampalli S.V."/>
            <person name="Nageshan R.K."/>
            <person name="Chettiar S.T."/>
            <person name="Joshi S."/>
            <person name="Tatu U.S."/>
        </authorList>
    </citation>
    <scope>NUCLEOTIDE SEQUENCE [LARGE SCALE GENOMIC DNA]</scope>
    <source>
        <strain evidence="3">6684</strain>
    </source>
</reference>
<evidence type="ECO:0000313" key="2">
    <source>
        <dbReference type="EMBL" id="KNE02769.1"/>
    </source>
</evidence>
<name>A0A0L0P8V8_CANAR</name>
<organism evidence="2 3">
    <name type="scientific">Candidozyma auris</name>
    <name type="common">Yeast</name>
    <name type="synonym">Candida auris</name>
    <dbReference type="NCBI Taxonomy" id="498019"/>
    <lineage>
        <taxon>Eukaryota</taxon>
        <taxon>Fungi</taxon>
        <taxon>Dikarya</taxon>
        <taxon>Ascomycota</taxon>
        <taxon>Saccharomycotina</taxon>
        <taxon>Pichiomycetes</taxon>
        <taxon>Metschnikowiaceae</taxon>
        <taxon>Candidozyma</taxon>
    </lineage>
</organism>
<keyword evidence="1" id="KW-0472">Membrane</keyword>
<evidence type="ECO:0000256" key="1">
    <source>
        <dbReference type="SAM" id="Phobius"/>
    </source>
</evidence>
<feature type="transmembrane region" description="Helical" evidence="1">
    <location>
        <begin position="31"/>
        <end position="53"/>
    </location>
</feature>
<sequence>MYDKIFEVVQDSHRRMVSVSMIFKIEFDDDGFFCFFGCSFFLCLKKFIILTHILDFVNVFRLTSNVFSMLTCLIGIFHQWKDGRDVQMGRMSS</sequence>
<keyword evidence="1" id="KW-1133">Transmembrane helix</keyword>
<dbReference type="EMBL" id="LGST01000002">
    <property type="protein sequence ID" value="KNE02769.1"/>
    <property type="molecule type" value="Genomic_DNA"/>
</dbReference>